<dbReference type="InterPro" id="IPR014710">
    <property type="entry name" value="RmlC-like_jellyroll"/>
</dbReference>
<dbReference type="EMBL" id="CAEZSR010000006">
    <property type="protein sequence ID" value="CAB4541266.1"/>
    <property type="molecule type" value="Genomic_DNA"/>
</dbReference>
<dbReference type="SUPFAM" id="SSF51182">
    <property type="entry name" value="RmlC-like cupins"/>
    <property type="match status" value="1"/>
</dbReference>
<accession>A0A6J6BQL5</accession>
<dbReference type="Pfam" id="PF07883">
    <property type="entry name" value="Cupin_2"/>
    <property type="match status" value="1"/>
</dbReference>
<reference evidence="2" key="1">
    <citation type="submission" date="2020-05" db="EMBL/GenBank/DDBJ databases">
        <authorList>
            <person name="Chiriac C."/>
            <person name="Salcher M."/>
            <person name="Ghai R."/>
            <person name="Kavagutti S V."/>
        </authorList>
    </citation>
    <scope>NUCLEOTIDE SEQUENCE</scope>
</reference>
<gene>
    <name evidence="2" type="ORF">UFOPK1493_00330</name>
</gene>
<name>A0A6J6BQL5_9ZZZZ</name>
<dbReference type="PANTHER" id="PTHR36440:SF1">
    <property type="entry name" value="PUTATIVE (AFU_ORTHOLOGUE AFUA_8G07350)-RELATED"/>
    <property type="match status" value="1"/>
</dbReference>
<proteinExistence type="predicted"/>
<sequence length="153" mass="16394">MTITDETTTTDRALWMLNSLMIERLTAEQTGGAYSVHEQWITPAGNPPPHQHTHEDEAFVVLEGEVDFMVGGAITRVGTGGFAFAPRGIPHTYAVVGDSAHLYVITSPGLERFFRELGEPAGALSLPEPSAPDVARVVEVAGRHGIEILPPPA</sequence>
<feature type="domain" description="Cupin type-2" evidence="1">
    <location>
        <begin position="42"/>
        <end position="99"/>
    </location>
</feature>
<evidence type="ECO:0000259" key="1">
    <source>
        <dbReference type="Pfam" id="PF07883"/>
    </source>
</evidence>
<evidence type="ECO:0000313" key="2">
    <source>
        <dbReference type="EMBL" id="CAB4541266.1"/>
    </source>
</evidence>
<dbReference type="InterPro" id="IPR011051">
    <property type="entry name" value="RmlC_Cupin_sf"/>
</dbReference>
<dbReference type="PANTHER" id="PTHR36440">
    <property type="entry name" value="PUTATIVE (AFU_ORTHOLOGUE AFUA_8G07350)-RELATED"/>
    <property type="match status" value="1"/>
</dbReference>
<dbReference type="AlphaFoldDB" id="A0A6J6BQL5"/>
<dbReference type="Gene3D" id="2.60.120.10">
    <property type="entry name" value="Jelly Rolls"/>
    <property type="match status" value="1"/>
</dbReference>
<protein>
    <submittedName>
        <fullName evidence="2">Unannotated protein</fullName>
    </submittedName>
</protein>
<dbReference type="InterPro" id="IPR013096">
    <property type="entry name" value="Cupin_2"/>
</dbReference>
<dbReference type="InterPro" id="IPR053146">
    <property type="entry name" value="QDO-like"/>
</dbReference>
<organism evidence="2">
    <name type="scientific">freshwater metagenome</name>
    <dbReference type="NCBI Taxonomy" id="449393"/>
    <lineage>
        <taxon>unclassified sequences</taxon>
        <taxon>metagenomes</taxon>
        <taxon>ecological metagenomes</taxon>
    </lineage>
</organism>